<gene>
    <name evidence="1" type="ORF">R3P38DRAFT_3228482</name>
</gene>
<sequence length="66" mass="7278">MHPPTLNLVAYGSAAQRRVGLALNELAPELQHFWCAGSAGELPSTFTSSPAHRRRTAERRYMALTI</sequence>
<reference evidence="1 2" key="1">
    <citation type="journal article" date="2024" name="J Genomics">
        <title>Draft genome sequencing and assembly of Favolaschia claudopus CIRM-BRFM 2984 isolated from oak limbs.</title>
        <authorList>
            <person name="Navarro D."/>
            <person name="Drula E."/>
            <person name="Chaduli D."/>
            <person name="Cazenave R."/>
            <person name="Ahrendt S."/>
            <person name="Wang J."/>
            <person name="Lipzen A."/>
            <person name="Daum C."/>
            <person name="Barry K."/>
            <person name="Grigoriev I.V."/>
            <person name="Favel A."/>
            <person name="Rosso M.N."/>
            <person name="Martin F."/>
        </authorList>
    </citation>
    <scope>NUCLEOTIDE SEQUENCE [LARGE SCALE GENOMIC DNA]</scope>
    <source>
        <strain evidence="1 2">CIRM-BRFM 2984</strain>
    </source>
</reference>
<dbReference type="Proteomes" id="UP001362999">
    <property type="component" value="Unassembled WGS sequence"/>
</dbReference>
<dbReference type="AlphaFoldDB" id="A0AAV9ZQ05"/>
<comment type="caution">
    <text evidence="1">The sequence shown here is derived from an EMBL/GenBank/DDBJ whole genome shotgun (WGS) entry which is preliminary data.</text>
</comment>
<proteinExistence type="predicted"/>
<accession>A0AAV9ZQ05</accession>
<organism evidence="1 2">
    <name type="scientific">Favolaschia claudopus</name>
    <dbReference type="NCBI Taxonomy" id="2862362"/>
    <lineage>
        <taxon>Eukaryota</taxon>
        <taxon>Fungi</taxon>
        <taxon>Dikarya</taxon>
        <taxon>Basidiomycota</taxon>
        <taxon>Agaricomycotina</taxon>
        <taxon>Agaricomycetes</taxon>
        <taxon>Agaricomycetidae</taxon>
        <taxon>Agaricales</taxon>
        <taxon>Marasmiineae</taxon>
        <taxon>Mycenaceae</taxon>
        <taxon>Favolaschia</taxon>
    </lineage>
</organism>
<evidence type="ECO:0000313" key="1">
    <source>
        <dbReference type="EMBL" id="KAK6988576.1"/>
    </source>
</evidence>
<protein>
    <submittedName>
        <fullName evidence="1">Uncharacterized protein</fullName>
    </submittedName>
</protein>
<evidence type="ECO:0000313" key="2">
    <source>
        <dbReference type="Proteomes" id="UP001362999"/>
    </source>
</evidence>
<keyword evidence="2" id="KW-1185">Reference proteome</keyword>
<dbReference type="EMBL" id="JAWWNJ010000121">
    <property type="protein sequence ID" value="KAK6988576.1"/>
    <property type="molecule type" value="Genomic_DNA"/>
</dbReference>
<name>A0AAV9ZQ05_9AGAR</name>